<dbReference type="AlphaFoldDB" id="A0A9J5XDY5"/>
<accession>A0A9J5XDY5</accession>
<name>A0A9J5XDY5_SOLCO</name>
<dbReference type="EMBL" id="JACXVP010000009">
    <property type="protein sequence ID" value="KAG5585414.1"/>
    <property type="molecule type" value="Genomic_DNA"/>
</dbReference>
<evidence type="ECO:0000313" key="2">
    <source>
        <dbReference type="Proteomes" id="UP000824120"/>
    </source>
</evidence>
<reference evidence="1 2" key="1">
    <citation type="submission" date="2020-09" db="EMBL/GenBank/DDBJ databases">
        <title>De no assembly of potato wild relative species, Solanum commersonii.</title>
        <authorList>
            <person name="Cho K."/>
        </authorList>
    </citation>
    <scope>NUCLEOTIDE SEQUENCE [LARGE SCALE GENOMIC DNA]</scope>
    <source>
        <strain evidence="1">LZ3.2</strain>
        <tissue evidence="1">Leaf</tissue>
    </source>
</reference>
<organism evidence="1 2">
    <name type="scientific">Solanum commersonii</name>
    <name type="common">Commerson's wild potato</name>
    <name type="synonym">Commerson's nightshade</name>
    <dbReference type="NCBI Taxonomy" id="4109"/>
    <lineage>
        <taxon>Eukaryota</taxon>
        <taxon>Viridiplantae</taxon>
        <taxon>Streptophyta</taxon>
        <taxon>Embryophyta</taxon>
        <taxon>Tracheophyta</taxon>
        <taxon>Spermatophyta</taxon>
        <taxon>Magnoliopsida</taxon>
        <taxon>eudicotyledons</taxon>
        <taxon>Gunneridae</taxon>
        <taxon>Pentapetalae</taxon>
        <taxon>asterids</taxon>
        <taxon>lamiids</taxon>
        <taxon>Solanales</taxon>
        <taxon>Solanaceae</taxon>
        <taxon>Solanoideae</taxon>
        <taxon>Solaneae</taxon>
        <taxon>Solanum</taxon>
    </lineage>
</organism>
<keyword evidence="2" id="KW-1185">Reference proteome</keyword>
<dbReference type="Proteomes" id="UP000824120">
    <property type="component" value="Chromosome 9"/>
</dbReference>
<gene>
    <name evidence="1" type="ORF">H5410_045848</name>
</gene>
<protein>
    <submittedName>
        <fullName evidence="1">Uncharacterized protein</fullName>
    </submittedName>
</protein>
<evidence type="ECO:0000313" key="1">
    <source>
        <dbReference type="EMBL" id="KAG5585414.1"/>
    </source>
</evidence>
<proteinExistence type="predicted"/>
<comment type="caution">
    <text evidence="1">The sequence shown here is derived from an EMBL/GenBank/DDBJ whole genome shotgun (WGS) entry which is preliminary data.</text>
</comment>
<sequence>MTPLHLHAFEVQTCHPIKDFGEFLKEEGPCYYPIMGELLLEYVVHVQSNLHLAYLYNQDGSYRVQRMNIIIHGGSFSQFRVLWGINDTILKFFSWNPHLPNLRKCNIDWASKIITVLNMKLLILGRVESVMESGIGD</sequence>